<reference evidence="11" key="1">
    <citation type="journal article" date="2015" name="Nature">
        <title>Complex archaea that bridge the gap between prokaryotes and eukaryotes.</title>
        <authorList>
            <person name="Spang A."/>
            <person name="Saw J.H."/>
            <person name="Jorgensen S.L."/>
            <person name="Zaremba-Niedzwiedzka K."/>
            <person name="Martijn J."/>
            <person name="Lind A.E."/>
            <person name="van Eijk R."/>
            <person name="Schleper C."/>
            <person name="Guy L."/>
            <person name="Ettema T.J."/>
        </authorList>
    </citation>
    <scope>NUCLEOTIDE SEQUENCE</scope>
</reference>
<dbReference type="GO" id="GO:0006811">
    <property type="term" value="P:monoatomic ion transport"/>
    <property type="evidence" value="ECO:0007669"/>
    <property type="project" value="UniProtKB-KW"/>
</dbReference>
<evidence type="ECO:0008006" key="12">
    <source>
        <dbReference type="Google" id="ProtNLM"/>
    </source>
</evidence>
<keyword evidence="2" id="KW-0813">Transport</keyword>
<keyword evidence="6" id="KW-0798">TonB box</keyword>
<evidence type="ECO:0000256" key="4">
    <source>
        <dbReference type="ARBA" id="ARBA00022729"/>
    </source>
</evidence>
<dbReference type="Pfam" id="PF07715">
    <property type="entry name" value="Plug"/>
    <property type="match status" value="1"/>
</dbReference>
<organism evidence="11">
    <name type="scientific">marine sediment metagenome</name>
    <dbReference type="NCBI Taxonomy" id="412755"/>
    <lineage>
        <taxon>unclassified sequences</taxon>
        <taxon>metagenomes</taxon>
        <taxon>ecological metagenomes</taxon>
    </lineage>
</organism>
<keyword evidence="4" id="KW-0732">Signal</keyword>
<evidence type="ECO:0000256" key="3">
    <source>
        <dbReference type="ARBA" id="ARBA00022692"/>
    </source>
</evidence>
<keyword evidence="5" id="KW-0406">Ion transport</keyword>
<evidence type="ECO:0000259" key="9">
    <source>
        <dbReference type="Pfam" id="PF00593"/>
    </source>
</evidence>
<dbReference type="AlphaFoldDB" id="A0A0F9V6B0"/>
<dbReference type="PROSITE" id="PS52016">
    <property type="entry name" value="TONB_DEPENDENT_REC_3"/>
    <property type="match status" value="1"/>
</dbReference>
<dbReference type="InterPro" id="IPR036942">
    <property type="entry name" value="Beta-barrel_TonB_sf"/>
</dbReference>
<evidence type="ECO:0000256" key="6">
    <source>
        <dbReference type="ARBA" id="ARBA00023077"/>
    </source>
</evidence>
<keyword evidence="8" id="KW-0998">Cell outer membrane</keyword>
<keyword evidence="7" id="KW-0472">Membrane</keyword>
<evidence type="ECO:0000256" key="5">
    <source>
        <dbReference type="ARBA" id="ARBA00023065"/>
    </source>
</evidence>
<dbReference type="Gene3D" id="2.170.130.10">
    <property type="entry name" value="TonB-dependent receptor, plug domain"/>
    <property type="match status" value="1"/>
</dbReference>
<evidence type="ECO:0000256" key="8">
    <source>
        <dbReference type="ARBA" id="ARBA00023237"/>
    </source>
</evidence>
<protein>
    <recommendedName>
        <fullName evidence="12">TonB-dependent receptor plug domain-containing protein</fullName>
    </recommendedName>
</protein>
<sequence length="599" mass="64533">MKYTLKQTLLCTVALVPTLAFAQADDSFALSPILVYGGLLPTTLAATGATIEVVDAEDLKKSGPGVADALARLPGVSLSANGGLGNRSTLRVRGLGSAYIGVRVDGIEVTDPSSTQSSFNFGTLTAGAVNRVTLIKGTQTAIYGSDAIAGVVDVETWRPVAEGASGRTTLEYGSFNTRTATSSVGFMDERVELAFTLSRVQTDGFSARSSDSENDGFKQNSANLYAAYQVNDALKVGVAGLWSDGTVEFDRSTTDSSGVSDETRTGLRAFAEYTQGAWLHEFSVSKFRTDRYDAQGFTKSFIGERLKAAYLGRVELSPATTLAFGLDWTKERASLDGTEYEASNKAAFAEAQFTLREDLELSTTLRYDDYTDFKGQFSGRAALAWHTSQATTVRASIGTGYRAPSLYERFGPYAGGNLAPETSTSLDLGVEHRIGEVATLRATAFYTEITDLIDFDFGTFAYAQVPGKTVTKGVELSGDYRVSDRITVNGNYTYTFGENANARLTRVPTHELIVGADFDVTDRFTTGLQVTHVAGVVDGFGTATPLDDYTVVDLTARYDITDRANAYVTVRNLTNEKYETVQGYNTSERAFYVGVQADF</sequence>
<keyword evidence="3" id="KW-0812">Transmembrane</keyword>
<dbReference type="InterPro" id="IPR010917">
    <property type="entry name" value="TonB_rcpt_CS"/>
</dbReference>
<evidence type="ECO:0000313" key="11">
    <source>
        <dbReference type="EMBL" id="KKN61393.1"/>
    </source>
</evidence>
<dbReference type="InterPro" id="IPR012910">
    <property type="entry name" value="Plug_dom"/>
</dbReference>
<evidence type="ECO:0000256" key="7">
    <source>
        <dbReference type="ARBA" id="ARBA00023136"/>
    </source>
</evidence>
<dbReference type="GO" id="GO:0015889">
    <property type="term" value="P:cobalamin transport"/>
    <property type="evidence" value="ECO:0007669"/>
    <property type="project" value="TreeGrafter"/>
</dbReference>
<dbReference type="SUPFAM" id="SSF56935">
    <property type="entry name" value="Porins"/>
    <property type="match status" value="1"/>
</dbReference>
<feature type="domain" description="TonB-dependent receptor plug" evidence="10">
    <location>
        <begin position="46"/>
        <end position="151"/>
    </location>
</feature>
<evidence type="ECO:0000259" key="10">
    <source>
        <dbReference type="Pfam" id="PF07715"/>
    </source>
</evidence>
<name>A0A0F9V6B0_9ZZZZ</name>
<gene>
    <name evidence="11" type="ORF">LCGC14_0522600</name>
</gene>
<dbReference type="Pfam" id="PF00593">
    <property type="entry name" value="TonB_dep_Rec_b-barrel"/>
    <property type="match status" value="1"/>
</dbReference>
<dbReference type="EMBL" id="LAZR01000660">
    <property type="protein sequence ID" value="KKN61393.1"/>
    <property type="molecule type" value="Genomic_DNA"/>
</dbReference>
<dbReference type="InterPro" id="IPR037066">
    <property type="entry name" value="Plug_dom_sf"/>
</dbReference>
<proteinExistence type="predicted"/>
<dbReference type="Gene3D" id="2.40.170.20">
    <property type="entry name" value="TonB-dependent receptor, beta-barrel domain"/>
    <property type="match status" value="1"/>
</dbReference>
<dbReference type="PANTHER" id="PTHR30069:SF53">
    <property type="entry name" value="COLICIN I RECEPTOR-RELATED"/>
    <property type="match status" value="1"/>
</dbReference>
<dbReference type="PROSITE" id="PS01156">
    <property type="entry name" value="TONB_DEPENDENT_REC_2"/>
    <property type="match status" value="1"/>
</dbReference>
<comment type="subcellular location">
    <subcellularLocation>
        <location evidence="1">Cell outer membrane</location>
        <topology evidence="1">Multi-pass membrane protein</topology>
    </subcellularLocation>
</comment>
<evidence type="ECO:0000256" key="1">
    <source>
        <dbReference type="ARBA" id="ARBA00004571"/>
    </source>
</evidence>
<evidence type="ECO:0000256" key="2">
    <source>
        <dbReference type="ARBA" id="ARBA00022448"/>
    </source>
</evidence>
<dbReference type="CDD" id="cd01347">
    <property type="entry name" value="ligand_gated_channel"/>
    <property type="match status" value="1"/>
</dbReference>
<dbReference type="GO" id="GO:0009279">
    <property type="term" value="C:cell outer membrane"/>
    <property type="evidence" value="ECO:0007669"/>
    <property type="project" value="UniProtKB-SubCell"/>
</dbReference>
<accession>A0A0F9V6B0</accession>
<feature type="domain" description="TonB-dependent receptor-like beta-barrel" evidence="9">
    <location>
        <begin position="171"/>
        <end position="573"/>
    </location>
</feature>
<dbReference type="InterPro" id="IPR000531">
    <property type="entry name" value="Beta-barrel_TonB"/>
</dbReference>
<dbReference type="PANTHER" id="PTHR30069">
    <property type="entry name" value="TONB-DEPENDENT OUTER MEMBRANE RECEPTOR"/>
    <property type="match status" value="1"/>
</dbReference>
<comment type="caution">
    <text evidence="11">The sequence shown here is derived from an EMBL/GenBank/DDBJ whole genome shotgun (WGS) entry which is preliminary data.</text>
</comment>
<dbReference type="InterPro" id="IPR039426">
    <property type="entry name" value="TonB-dep_rcpt-like"/>
</dbReference>